<name>A0A5M8NTA9_9BACT</name>
<dbReference type="InterPro" id="IPR023996">
    <property type="entry name" value="TonB-dep_OMP_SusC/RagA"/>
</dbReference>
<gene>
    <name evidence="1" type="ORF">EZS26_003561</name>
</gene>
<protein>
    <submittedName>
        <fullName evidence="1">TonB-dependent receptor SusC</fullName>
    </submittedName>
</protein>
<proteinExistence type="predicted"/>
<organism evidence="1 2">
    <name type="scientific">Candidatus Ordinivivax streblomastigis</name>
    <dbReference type="NCBI Taxonomy" id="2540710"/>
    <lineage>
        <taxon>Bacteria</taxon>
        <taxon>Pseudomonadati</taxon>
        <taxon>Bacteroidota</taxon>
        <taxon>Bacteroidia</taxon>
        <taxon>Bacteroidales</taxon>
        <taxon>Candidatus Ordinivivax</taxon>
    </lineage>
</organism>
<dbReference type="AlphaFoldDB" id="A0A5M8NTA9"/>
<keyword evidence="1" id="KW-0675">Receptor</keyword>
<accession>A0A5M8NTA9</accession>
<dbReference type="NCBIfam" id="TIGR04056">
    <property type="entry name" value="OMP_RagA_SusC"/>
    <property type="match status" value="1"/>
</dbReference>
<evidence type="ECO:0000313" key="1">
    <source>
        <dbReference type="EMBL" id="KAA6300301.1"/>
    </source>
</evidence>
<reference evidence="1 2" key="1">
    <citation type="submission" date="2019-03" db="EMBL/GenBank/DDBJ databases">
        <title>Single cell metagenomics reveals metabolic interactions within the superorganism composed of flagellate Streblomastix strix and complex community of Bacteroidetes bacteria on its surface.</title>
        <authorList>
            <person name="Treitli S.C."/>
            <person name="Kolisko M."/>
            <person name="Husnik F."/>
            <person name="Keeling P."/>
            <person name="Hampl V."/>
        </authorList>
    </citation>
    <scope>NUCLEOTIDE SEQUENCE [LARGE SCALE GENOMIC DNA]</scope>
    <source>
        <strain evidence="1">St1</strain>
    </source>
</reference>
<sequence length="543" mass="62193">MISKDENGEYAYKDMEPNNADYHDYLERIINDGDRVSMDRKTYLEASLIYNRTFGSHAIGGLFLYNQSDQQFPTETNLYKSVPMRTQGITGRTSYSFIDKYFAEFNFGYNGSENFMKGNRYGFFPAFAIGWVPTKESFMDFLKPEIEYMKIRVSHGMVGNDNLYDSSGNRQRFVYMTRVEQISSNVGFGTNNGYGYGSGKGINFTYYGNPKALWEKAVKSDIGIEVNFLKDFNLQLDFFRERRSNIWTQVAKTPDIFGFSVNPYDNVGEMKNKGFDGFLEYIKSVNKDLSFNAKATFSFARNTILANGEETKKYAYQSQIGQPYNSLLGYVTDGYFIDDAHVAASPSQRAIAGTDPGAGDIKYKDINNDGVIDEFDRVFMGYPSIPEVTYGLGLGTVYKGFDFSVLFQGADRVSFFAVPITFEMENRGNIYTFIEGNYWTEENPDLRAKFPRLGIGNQKNNYAESDKWLQNERYIRLKQAELGYSLPSEKMKNWGIGSVRFYTNGVNLFTWSPFKWWDAESKNKTGAYYPIQMIVNLGVEVKF</sequence>
<evidence type="ECO:0000313" key="2">
    <source>
        <dbReference type="Proteomes" id="UP000324575"/>
    </source>
</evidence>
<dbReference type="SUPFAM" id="SSF56935">
    <property type="entry name" value="Porins"/>
    <property type="match status" value="1"/>
</dbReference>
<dbReference type="EMBL" id="SNRX01000103">
    <property type="protein sequence ID" value="KAA6300301.1"/>
    <property type="molecule type" value="Genomic_DNA"/>
</dbReference>
<comment type="caution">
    <text evidence="1">The sequence shown here is derived from an EMBL/GenBank/DDBJ whole genome shotgun (WGS) entry which is preliminary data.</text>
</comment>
<dbReference type="Proteomes" id="UP000324575">
    <property type="component" value="Unassembled WGS sequence"/>
</dbReference>